<reference evidence="3 4" key="1">
    <citation type="submission" date="2014-11" db="EMBL/GenBank/DDBJ databases">
        <title>Draft Genome Sequence of Vibrio piscirenalis strains CECT 8603T and CECT 8604, two marine Gammaproteobacterium isolated from cultured gilthead sea bream (Sparus aurata).</title>
        <authorList>
            <person name="Arahal D.R."/>
            <person name="Rodrigo-Torres L."/>
            <person name="Lucena T."/>
            <person name="Pujalte M.J."/>
        </authorList>
    </citation>
    <scope>NUCLEOTIDE SEQUENCE [LARGE SCALE GENOMIC DNA]</scope>
    <source>
        <strain evidence="3 4">DCR 1-4-2</strain>
    </source>
</reference>
<protein>
    <submittedName>
        <fullName evidence="3">Long-chain fatty acid--CoA ligase</fullName>
    </submittedName>
</protein>
<proteinExistence type="predicted"/>
<evidence type="ECO:0000259" key="1">
    <source>
        <dbReference type="Pfam" id="PF00501"/>
    </source>
</evidence>
<dbReference type="RefSeq" id="WP_040987938.1">
    <property type="nucleotide sequence ID" value="NZ_JTKH01000006.1"/>
</dbReference>
<dbReference type="InterPro" id="IPR045851">
    <property type="entry name" value="AMP-bd_C_sf"/>
</dbReference>
<dbReference type="InterPro" id="IPR042099">
    <property type="entry name" value="ANL_N_sf"/>
</dbReference>
<dbReference type="NCBIfam" id="NF004837">
    <property type="entry name" value="PRK06187.1"/>
    <property type="match status" value="1"/>
</dbReference>
<comment type="caution">
    <text evidence="3">The sequence shown here is derived from an EMBL/GenBank/DDBJ whole genome shotgun (WGS) entry which is preliminary data.</text>
</comment>
<dbReference type="InterPro" id="IPR050237">
    <property type="entry name" value="ATP-dep_AMP-bd_enzyme"/>
</dbReference>
<dbReference type="Proteomes" id="UP000031672">
    <property type="component" value="Unassembled WGS sequence"/>
</dbReference>
<dbReference type="InterPro" id="IPR000873">
    <property type="entry name" value="AMP-dep_synth/lig_dom"/>
</dbReference>
<dbReference type="EMBL" id="JTKH01000006">
    <property type="protein sequence ID" value="KII80612.1"/>
    <property type="molecule type" value="Genomic_DNA"/>
</dbReference>
<dbReference type="InterPro" id="IPR025110">
    <property type="entry name" value="AMP-bd_C"/>
</dbReference>
<gene>
    <name evidence="3" type="ORF">OJ16_04735</name>
</gene>
<accession>A0A0C2P2I3</accession>
<dbReference type="Pfam" id="PF13193">
    <property type="entry name" value="AMP-binding_C"/>
    <property type="match status" value="1"/>
</dbReference>
<evidence type="ECO:0000313" key="3">
    <source>
        <dbReference type="EMBL" id="KII80612.1"/>
    </source>
</evidence>
<dbReference type="CDD" id="cd12119">
    <property type="entry name" value="ttLC_FACS_AlkK_like"/>
    <property type="match status" value="1"/>
</dbReference>
<accession>A0A0C2NJT6</accession>
<feature type="domain" description="AMP-dependent synthetase/ligase" evidence="1">
    <location>
        <begin position="26"/>
        <end position="392"/>
    </location>
</feature>
<dbReference type="AlphaFoldDB" id="A0A0C2NJT6"/>
<name>A0A0C2NJT6_9VIBR</name>
<feature type="domain" description="AMP-binding enzyme C-terminal" evidence="2">
    <location>
        <begin position="442"/>
        <end position="522"/>
    </location>
</feature>
<evidence type="ECO:0000259" key="2">
    <source>
        <dbReference type="Pfam" id="PF13193"/>
    </source>
</evidence>
<dbReference type="PANTHER" id="PTHR43767">
    <property type="entry name" value="LONG-CHAIN-FATTY-ACID--COA LIGASE"/>
    <property type="match status" value="1"/>
</dbReference>
<dbReference type="Pfam" id="PF00501">
    <property type="entry name" value="AMP-binding"/>
    <property type="match status" value="1"/>
</dbReference>
<organism evidence="3 4">
    <name type="scientific">Vibrio renipiscarius</name>
    <dbReference type="NCBI Taxonomy" id="1461322"/>
    <lineage>
        <taxon>Bacteria</taxon>
        <taxon>Pseudomonadati</taxon>
        <taxon>Pseudomonadota</taxon>
        <taxon>Gammaproteobacteria</taxon>
        <taxon>Vibrionales</taxon>
        <taxon>Vibrionaceae</taxon>
        <taxon>Vibrio</taxon>
    </lineage>
</organism>
<dbReference type="Gene3D" id="3.40.50.12780">
    <property type="entry name" value="N-terminal domain of ligase-like"/>
    <property type="match status" value="1"/>
</dbReference>
<sequence>MNQYVNEPSNYQLLIKNLLFSPVAFNPEQEIVYANHRRHSYATFHERVKKLANALTKMGVKKGDTVAVMDYDSHRYLECYFAIPMLGAKLHMINVRLSPEQILYTIDHAEDDIILIHEEFLPILDQIKGRIDTVTDYVVLRDGEACEYEQLLDQEEAHFDFPDFDENTVATTFYTTGTTGMPKGVYFTHRQLVLHTLGILSSIGTNAVQGRLHQGDIYMPITPMFHVHAWGLPYMATMLGVKQVYPGKYVPDTLLNLIEQENVTFSHCVPTILHLLLSSPKSSSIDFSQWKVVIGGAALPKALCKAALERNIDVFAGYGMSETGPILSIVQLSHEYLEMDLDKQAEYRSKTGKKVALVEAHIVDEEMNKLPHDGETSGEIVVRAPWLTPTYYKDNKNSKALWRGGYLHTGDVATIDGDGFIKITDRVKDMIKISGEWVSSLELEDILHQHQAVSEVAVIGMQHNKWGEVPLALVTLKADAQVTEKELLGYAKDFITKGILAREALLLKVKFVESIAKTSVGKVDKKELRRLYL</sequence>
<dbReference type="PANTHER" id="PTHR43767:SF11">
    <property type="entry name" value="MEDIUM-CHAIN-FATTY-ACID--COA LIGASE"/>
    <property type="match status" value="1"/>
</dbReference>
<dbReference type="STRING" id="1461322.OJ16_04735"/>
<keyword evidence="3" id="KW-0436">Ligase</keyword>
<dbReference type="SUPFAM" id="SSF56801">
    <property type="entry name" value="Acetyl-CoA synthetase-like"/>
    <property type="match status" value="1"/>
</dbReference>
<dbReference type="Gene3D" id="3.30.300.30">
    <property type="match status" value="1"/>
</dbReference>
<dbReference type="GO" id="GO:0016877">
    <property type="term" value="F:ligase activity, forming carbon-sulfur bonds"/>
    <property type="evidence" value="ECO:0007669"/>
    <property type="project" value="UniProtKB-ARBA"/>
</dbReference>
<evidence type="ECO:0000313" key="4">
    <source>
        <dbReference type="Proteomes" id="UP000031672"/>
    </source>
</evidence>
<keyword evidence="4" id="KW-1185">Reference proteome</keyword>
<dbReference type="OrthoDB" id="9803968at2"/>